<keyword evidence="1" id="KW-0732">Signal</keyword>
<dbReference type="PANTHER" id="PTHR34573:SF1">
    <property type="entry name" value="VITAMIN K EPOXIDE REDUCTASE DOMAIN-CONTAINING PROTEIN"/>
    <property type="match status" value="1"/>
</dbReference>
<dbReference type="PANTHER" id="PTHR34573">
    <property type="entry name" value="VKC DOMAIN-CONTAINING PROTEIN"/>
    <property type="match status" value="1"/>
</dbReference>
<dbReference type="SUPFAM" id="SSF52833">
    <property type="entry name" value="Thioredoxin-like"/>
    <property type="match status" value="1"/>
</dbReference>
<name>A0A420ZE13_UNCK3</name>
<feature type="chain" id="PRO_5019102453" description="Thioredoxin domain-containing protein" evidence="1">
    <location>
        <begin position="21"/>
        <end position="127"/>
    </location>
</feature>
<organism evidence="2 3">
    <name type="scientific">candidate division Kazan bacterium</name>
    <dbReference type="NCBI Taxonomy" id="2202143"/>
    <lineage>
        <taxon>Bacteria</taxon>
        <taxon>Bacteria division Kazan-3B-28</taxon>
    </lineage>
</organism>
<accession>A0A420ZE13</accession>
<evidence type="ECO:0000313" key="3">
    <source>
        <dbReference type="Proteomes" id="UP000281261"/>
    </source>
</evidence>
<evidence type="ECO:0000256" key="1">
    <source>
        <dbReference type="SAM" id="SignalP"/>
    </source>
</evidence>
<dbReference type="Proteomes" id="UP000281261">
    <property type="component" value="Unassembled WGS sequence"/>
</dbReference>
<dbReference type="PROSITE" id="PS51257">
    <property type="entry name" value="PROKAR_LIPOPROTEIN"/>
    <property type="match status" value="1"/>
</dbReference>
<proteinExistence type="predicted"/>
<evidence type="ECO:0000313" key="2">
    <source>
        <dbReference type="EMBL" id="RLC37864.1"/>
    </source>
</evidence>
<protein>
    <recommendedName>
        <fullName evidence="4">Thioredoxin domain-containing protein</fullName>
    </recommendedName>
</protein>
<reference evidence="2 3" key="1">
    <citation type="submission" date="2018-06" db="EMBL/GenBank/DDBJ databases">
        <title>Extensive metabolic versatility and redundancy in microbially diverse, dynamic hydrothermal sediments.</title>
        <authorList>
            <person name="Dombrowski N."/>
            <person name="Teske A."/>
            <person name="Baker B.J."/>
        </authorList>
    </citation>
    <scope>NUCLEOTIDE SEQUENCE [LARGE SCALE GENOMIC DNA]</scope>
    <source>
        <strain evidence="2">B79_G16</strain>
    </source>
</reference>
<gene>
    <name evidence="2" type="ORF">DRH29_00405</name>
</gene>
<sequence>MNNKILAVGFLMITIFLLSAASCSKPAGFDTEQKVALAKHLTDSGIKLYGAFWCGHCGDQKNLFGEEAFQYIDYTECSTPDGTAQTEVCIEEGITSYPTWEFANGERIFGVYPLKELAEKSGFNTDK</sequence>
<dbReference type="AlphaFoldDB" id="A0A420ZE13"/>
<evidence type="ECO:0008006" key="4">
    <source>
        <dbReference type="Google" id="ProtNLM"/>
    </source>
</evidence>
<dbReference type="Gene3D" id="3.40.30.10">
    <property type="entry name" value="Glutaredoxin"/>
    <property type="match status" value="1"/>
</dbReference>
<dbReference type="EMBL" id="QMNG01000001">
    <property type="protein sequence ID" value="RLC37864.1"/>
    <property type="molecule type" value="Genomic_DNA"/>
</dbReference>
<feature type="signal peptide" evidence="1">
    <location>
        <begin position="1"/>
        <end position="20"/>
    </location>
</feature>
<dbReference type="InterPro" id="IPR036249">
    <property type="entry name" value="Thioredoxin-like_sf"/>
</dbReference>
<comment type="caution">
    <text evidence="2">The sequence shown here is derived from an EMBL/GenBank/DDBJ whole genome shotgun (WGS) entry which is preliminary data.</text>
</comment>